<organism evidence="1 2">
    <name type="scientific">Entomophthora muscae</name>
    <dbReference type="NCBI Taxonomy" id="34485"/>
    <lineage>
        <taxon>Eukaryota</taxon>
        <taxon>Fungi</taxon>
        <taxon>Fungi incertae sedis</taxon>
        <taxon>Zoopagomycota</taxon>
        <taxon>Entomophthoromycotina</taxon>
        <taxon>Entomophthoromycetes</taxon>
        <taxon>Entomophthorales</taxon>
        <taxon>Entomophthoraceae</taxon>
        <taxon>Entomophthora</taxon>
    </lineage>
</organism>
<comment type="caution">
    <text evidence="1">The sequence shown here is derived from an EMBL/GenBank/DDBJ whole genome shotgun (WGS) entry which is preliminary data.</text>
</comment>
<keyword evidence="2" id="KW-1185">Reference proteome</keyword>
<name>A0ACC2RIB9_9FUNG</name>
<proteinExistence type="predicted"/>
<reference evidence="1" key="1">
    <citation type="submission" date="2022-04" db="EMBL/GenBank/DDBJ databases">
        <title>Genome of the entomopathogenic fungus Entomophthora muscae.</title>
        <authorList>
            <person name="Elya C."/>
            <person name="Lovett B.R."/>
            <person name="Lee E."/>
            <person name="Macias A.M."/>
            <person name="Hajek A.E."/>
            <person name="De Bivort B.L."/>
            <person name="Kasson M.T."/>
            <person name="De Fine Licht H.H."/>
            <person name="Stajich J.E."/>
        </authorList>
    </citation>
    <scope>NUCLEOTIDE SEQUENCE</scope>
    <source>
        <strain evidence="1">Berkeley</strain>
    </source>
</reference>
<dbReference type="EMBL" id="QTSX02007195">
    <property type="protein sequence ID" value="KAJ9049843.1"/>
    <property type="molecule type" value="Genomic_DNA"/>
</dbReference>
<evidence type="ECO:0000313" key="1">
    <source>
        <dbReference type="EMBL" id="KAJ9049843.1"/>
    </source>
</evidence>
<sequence length="83" mass="9466">MVSPVFEKTIEDPGKCLKTGVLEYLSSFFMLKYNTHSFDMKFLPSSCPESEGIPLTDIVSGIIPVGYQNLYSCCWREEIFEID</sequence>
<accession>A0ACC2RIB9</accession>
<gene>
    <name evidence="1" type="ORF">DSO57_1020396</name>
</gene>
<protein>
    <submittedName>
        <fullName evidence="1">Uncharacterized protein</fullName>
    </submittedName>
</protein>
<evidence type="ECO:0000313" key="2">
    <source>
        <dbReference type="Proteomes" id="UP001165960"/>
    </source>
</evidence>
<dbReference type="Proteomes" id="UP001165960">
    <property type="component" value="Unassembled WGS sequence"/>
</dbReference>